<keyword evidence="3" id="KW-0812">Transmembrane</keyword>
<dbReference type="InterPro" id="IPR000223">
    <property type="entry name" value="Pept_S26A_signal_pept_1"/>
</dbReference>
<keyword evidence="3 5" id="KW-0378">Hydrolase</keyword>
<gene>
    <name evidence="5" type="primary">lepB</name>
    <name evidence="5" type="ORF">LHA26_04150</name>
</gene>
<dbReference type="EC" id="3.4.21.89" evidence="3"/>
<feature type="transmembrane region" description="Helical" evidence="3">
    <location>
        <begin position="108"/>
        <end position="126"/>
    </location>
</feature>
<comment type="similarity">
    <text evidence="1 3">Belongs to the peptidase S26 family.</text>
</comment>
<comment type="catalytic activity">
    <reaction evidence="3">
        <text>Cleavage of hydrophobic, N-terminal signal or leader sequences from secreted and periplasmic proteins.</text>
        <dbReference type="EC" id="3.4.21.89"/>
    </reaction>
</comment>
<dbReference type="PRINTS" id="PR00727">
    <property type="entry name" value="LEADERPTASE"/>
</dbReference>
<proteinExistence type="inferred from homology"/>
<dbReference type="PANTHER" id="PTHR43390:SF1">
    <property type="entry name" value="CHLOROPLAST PROCESSING PEPTIDASE"/>
    <property type="match status" value="1"/>
</dbReference>
<dbReference type="InterPro" id="IPR019533">
    <property type="entry name" value="Peptidase_S26"/>
</dbReference>
<comment type="caution">
    <text evidence="3">Lacks conserved residue(s) required for the propagation of feature annotation.</text>
</comment>
<feature type="transmembrane region" description="Helical" evidence="3">
    <location>
        <begin position="40"/>
        <end position="61"/>
    </location>
</feature>
<protein>
    <recommendedName>
        <fullName evidence="2 3">Signal peptidase I</fullName>
        <ecNumber evidence="3">3.4.21.89</ecNumber>
    </recommendedName>
</protein>
<dbReference type="PANTHER" id="PTHR43390">
    <property type="entry name" value="SIGNAL PEPTIDASE I"/>
    <property type="match status" value="1"/>
</dbReference>
<reference evidence="5" key="1">
    <citation type="journal article" date="2022" name="Toxins">
        <title>Genomic Analysis of Sphingopyxis sp. USTB-05 for Biodegrading Cyanobacterial Hepatotoxins.</title>
        <authorList>
            <person name="Liu C."/>
            <person name="Xu Q."/>
            <person name="Zhao Z."/>
            <person name="Zhang H."/>
            <person name="Liu X."/>
            <person name="Yin C."/>
            <person name="Liu Y."/>
            <person name="Yan H."/>
        </authorList>
    </citation>
    <scope>NUCLEOTIDE SEQUENCE</scope>
    <source>
        <strain evidence="5">NBD5</strain>
    </source>
</reference>
<accession>A0ABY4X9S0</accession>
<evidence type="ECO:0000259" key="4">
    <source>
        <dbReference type="Pfam" id="PF10502"/>
    </source>
</evidence>
<evidence type="ECO:0000256" key="3">
    <source>
        <dbReference type="RuleBase" id="RU362042"/>
    </source>
</evidence>
<feature type="domain" description="Peptidase S26" evidence="4">
    <location>
        <begin position="121"/>
        <end position="299"/>
    </location>
</feature>
<dbReference type="Pfam" id="PF10502">
    <property type="entry name" value="Peptidase_S26"/>
    <property type="match status" value="1"/>
</dbReference>
<keyword evidence="6" id="KW-1185">Reference proteome</keyword>
<keyword evidence="3" id="KW-0645">Protease</keyword>
<feature type="transmembrane region" description="Helical" evidence="3">
    <location>
        <begin position="67"/>
        <end position="87"/>
    </location>
</feature>
<dbReference type="CDD" id="cd06462">
    <property type="entry name" value="Peptidase_S24_S26"/>
    <property type="match status" value="1"/>
</dbReference>
<keyword evidence="3" id="KW-1133">Transmembrane helix</keyword>
<dbReference type="Gene3D" id="2.10.109.10">
    <property type="entry name" value="Umud Fragment, subunit A"/>
    <property type="match status" value="1"/>
</dbReference>
<dbReference type="SUPFAM" id="SSF51306">
    <property type="entry name" value="LexA/Signal peptidase"/>
    <property type="match status" value="1"/>
</dbReference>
<dbReference type="EMBL" id="CP084930">
    <property type="protein sequence ID" value="USI73673.1"/>
    <property type="molecule type" value="Genomic_DNA"/>
</dbReference>
<evidence type="ECO:0000313" key="5">
    <source>
        <dbReference type="EMBL" id="USI73673.1"/>
    </source>
</evidence>
<name>A0ABY4X9S0_9SPHN</name>
<evidence type="ECO:0000256" key="1">
    <source>
        <dbReference type="ARBA" id="ARBA00009370"/>
    </source>
</evidence>
<comment type="subcellular location">
    <subcellularLocation>
        <location evidence="3">Membrane</location>
        <topology evidence="3">Single-pass type II membrane protein</topology>
    </subcellularLocation>
</comment>
<dbReference type="Proteomes" id="UP001056937">
    <property type="component" value="Chromosome 1"/>
</dbReference>
<dbReference type="InterPro" id="IPR036286">
    <property type="entry name" value="LexA/Signal_pep-like_sf"/>
</dbReference>
<sequence>MNDGSDGRQIGRRVPARIGIAALNIVTPGLGLFRVGAWRAGLGFLVAPAVLMALLGVAMGYAPVTSYSSAIVAIAVISAAIAALYIAPILLTWRKSKFRSPPYSWSRWYGLVAISVAVAILMQFPAHVLDHSYKAYFAPAESMAPTIEKGDMFIVDMRWRGPLVRGTIIMFRGQDSNRVSRIAAIAGDTIEMRNGVPFVSGKAAMETAQGQGHFTGYGGPYQAAIFGERFPGEPSIHKVLDTGSSQFDDTFEATVPPNHVFVLDDDRDRAADSRVPPKLGGVGMVPVEALVGRPIYIYWSANRARIGTRLDR</sequence>
<keyword evidence="3" id="KW-0472">Membrane</keyword>
<dbReference type="RefSeq" id="WP_252167479.1">
    <property type="nucleotide sequence ID" value="NZ_CP084930.1"/>
</dbReference>
<organism evidence="5 6">
    <name type="scientific">Sphingomonas morindae</name>
    <dbReference type="NCBI Taxonomy" id="1541170"/>
    <lineage>
        <taxon>Bacteria</taxon>
        <taxon>Pseudomonadati</taxon>
        <taxon>Pseudomonadota</taxon>
        <taxon>Alphaproteobacteria</taxon>
        <taxon>Sphingomonadales</taxon>
        <taxon>Sphingomonadaceae</taxon>
        <taxon>Sphingomonas</taxon>
    </lineage>
</organism>
<evidence type="ECO:0000256" key="2">
    <source>
        <dbReference type="ARBA" id="ARBA00019232"/>
    </source>
</evidence>
<dbReference type="NCBIfam" id="TIGR02227">
    <property type="entry name" value="sigpep_I_bact"/>
    <property type="match status" value="1"/>
</dbReference>
<evidence type="ECO:0000313" key="6">
    <source>
        <dbReference type="Proteomes" id="UP001056937"/>
    </source>
</evidence>
<dbReference type="GO" id="GO:0009003">
    <property type="term" value="F:signal peptidase activity"/>
    <property type="evidence" value="ECO:0007669"/>
    <property type="project" value="UniProtKB-EC"/>
</dbReference>
<feature type="transmembrane region" description="Helical" evidence="3">
    <location>
        <begin position="14"/>
        <end position="33"/>
    </location>
</feature>